<dbReference type="AlphaFoldDB" id="A0A9P4IRI4"/>
<accession>A0A9P4IRI4</accession>
<organism evidence="4 5">
    <name type="scientific">Rhizodiscina lignyota</name>
    <dbReference type="NCBI Taxonomy" id="1504668"/>
    <lineage>
        <taxon>Eukaryota</taxon>
        <taxon>Fungi</taxon>
        <taxon>Dikarya</taxon>
        <taxon>Ascomycota</taxon>
        <taxon>Pezizomycotina</taxon>
        <taxon>Dothideomycetes</taxon>
        <taxon>Pleosporomycetidae</taxon>
        <taxon>Aulographales</taxon>
        <taxon>Rhizodiscinaceae</taxon>
        <taxon>Rhizodiscina</taxon>
    </lineage>
</organism>
<dbReference type="OrthoDB" id="5305647at2759"/>
<reference evidence="4" key="1">
    <citation type="journal article" date="2020" name="Stud. Mycol.">
        <title>101 Dothideomycetes genomes: a test case for predicting lifestyles and emergence of pathogens.</title>
        <authorList>
            <person name="Haridas S."/>
            <person name="Albert R."/>
            <person name="Binder M."/>
            <person name="Bloem J."/>
            <person name="Labutti K."/>
            <person name="Salamov A."/>
            <person name="Andreopoulos B."/>
            <person name="Baker S."/>
            <person name="Barry K."/>
            <person name="Bills G."/>
            <person name="Bluhm B."/>
            <person name="Cannon C."/>
            <person name="Castanera R."/>
            <person name="Culley D."/>
            <person name="Daum C."/>
            <person name="Ezra D."/>
            <person name="Gonzalez J."/>
            <person name="Henrissat B."/>
            <person name="Kuo A."/>
            <person name="Liang C."/>
            <person name="Lipzen A."/>
            <person name="Lutzoni F."/>
            <person name="Magnuson J."/>
            <person name="Mondo S."/>
            <person name="Nolan M."/>
            <person name="Ohm R."/>
            <person name="Pangilinan J."/>
            <person name="Park H.-J."/>
            <person name="Ramirez L."/>
            <person name="Alfaro M."/>
            <person name="Sun H."/>
            <person name="Tritt A."/>
            <person name="Yoshinaga Y."/>
            <person name="Zwiers L.-H."/>
            <person name="Turgeon B."/>
            <person name="Goodwin S."/>
            <person name="Spatafora J."/>
            <person name="Crous P."/>
            <person name="Grigoriev I."/>
        </authorList>
    </citation>
    <scope>NUCLEOTIDE SEQUENCE</scope>
    <source>
        <strain evidence="4">CBS 133067</strain>
    </source>
</reference>
<feature type="compositionally biased region" description="Polar residues" evidence="2">
    <location>
        <begin position="923"/>
        <end position="932"/>
    </location>
</feature>
<feature type="coiled-coil region" evidence="1">
    <location>
        <begin position="960"/>
        <end position="994"/>
    </location>
</feature>
<evidence type="ECO:0000256" key="1">
    <source>
        <dbReference type="SAM" id="Coils"/>
    </source>
</evidence>
<feature type="region of interest" description="Disordered" evidence="2">
    <location>
        <begin position="886"/>
        <end position="959"/>
    </location>
</feature>
<feature type="domain" description="C2H2-type" evidence="3">
    <location>
        <begin position="819"/>
        <end position="846"/>
    </location>
</feature>
<dbReference type="GO" id="GO:0006357">
    <property type="term" value="P:regulation of transcription by RNA polymerase II"/>
    <property type="evidence" value="ECO:0007669"/>
    <property type="project" value="TreeGrafter"/>
</dbReference>
<feature type="region of interest" description="Disordered" evidence="2">
    <location>
        <begin position="586"/>
        <end position="622"/>
    </location>
</feature>
<evidence type="ECO:0000259" key="3">
    <source>
        <dbReference type="SMART" id="SM00355"/>
    </source>
</evidence>
<feature type="domain" description="C2H2-type" evidence="3">
    <location>
        <begin position="789"/>
        <end position="815"/>
    </location>
</feature>
<keyword evidence="1" id="KW-0175">Coiled coil</keyword>
<evidence type="ECO:0000313" key="5">
    <source>
        <dbReference type="Proteomes" id="UP000799772"/>
    </source>
</evidence>
<dbReference type="InterPro" id="IPR013087">
    <property type="entry name" value="Znf_C2H2_type"/>
</dbReference>
<dbReference type="Proteomes" id="UP000799772">
    <property type="component" value="Unassembled WGS sequence"/>
</dbReference>
<dbReference type="EMBL" id="ML978121">
    <property type="protein sequence ID" value="KAF2104055.1"/>
    <property type="molecule type" value="Genomic_DNA"/>
</dbReference>
<feature type="compositionally biased region" description="Polar residues" evidence="2">
    <location>
        <begin position="591"/>
        <end position="606"/>
    </location>
</feature>
<comment type="caution">
    <text evidence="4">The sequence shown here is derived from an EMBL/GenBank/DDBJ whole genome shotgun (WGS) entry which is preliminary data.</text>
</comment>
<keyword evidence="5" id="KW-1185">Reference proteome</keyword>
<feature type="compositionally biased region" description="Polar residues" evidence="2">
    <location>
        <begin position="752"/>
        <end position="762"/>
    </location>
</feature>
<proteinExistence type="predicted"/>
<feature type="region of interest" description="Disordered" evidence="2">
    <location>
        <begin position="135"/>
        <end position="171"/>
    </location>
</feature>
<dbReference type="Gene3D" id="3.30.160.60">
    <property type="entry name" value="Classic Zinc Finger"/>
    <property type="match status" value="2"/>
</dbReference>
<gene>
    <name evidence="4" type="ORF">NA57DRAFT_50903</name>
</gene>
<feature type="domain" description="C2H2-type" evidence="3">
    <location>
        <begin position="856"/>
        <end position="885"/>
    </location>
</feature>
<feature type="region of interest" description="Disordered" evidence="2">
    <location>
        <begin position="533"/>
        <end position="556"/>
    </location>
</feature>
<evidence type="ECO:0000313" key="4">
    <source>
        <dbReference type="EMBL" id="KAF2104055.1"/>
    </source>
</evidence>
<feature type="region of interest" description="Disordered" evidence="2">
    <location>
        <begin position="79"/>
        <end position="100"/>
    </location>
</feature>
<feature type="region of interest" description="Disordered" evidence="2">
    <location>
        <begin position="706"/>
        <end position="787"/>
    </location>
</feature>
<dbReference type="InterPro" id="IPR059095">
    <property type="entry name" value="Znf_C2H2_17_2nd"/>
</dbReference>
<dbReference type="PANTHER" id="PTHR46179:SF24">
    <property type="entry name" value="C2H2-TYPE DOMAIN-CONTAINING PROTEIN"/>
    <property type="match status" value="1"/>
</dbReference>
<dbReference type="PANTHER" id="PTHR46179">
    <property type="entry name" value="ZINC FINGER PROTEIN"/>
    <property type="match status" value="1"/>
</dbReference>
<feature type="compositionally biased region" description="Low complexity" evidence="2">
    <location>
        <begin position="405"/>
        <end position="414"/>
    </location>
</feature>
<feature type="compositionally biased region" description="Polar residues" evidence="2">
    <location>
        <begin position="733"/>
        <end position="745"/>
    </location>
</feature>
<dbReference type="InterPro" id="IPR051061">
    <property type="entry name" value="Zinc_finger_trans_reg"/>
</dbReference>
<feature type="compositionally biased region" description="Basic and acidic residues" evidence="2">
    <location>
        <begin position="775"/>
        <end position="786"/>
    </location>
</feature>
<evidence type="ECO:0000256" key="2">
    <source>
        <dbReference type="SAM" id="MobiDB-lite"/>
    </source>
</evidence>
<sequence>MGCRLWSSLIFRMILKLNPRGADHDLELEPDLATQPTLSMSPMPSSNSLPSTDLHVAVRLLRVAKSFETRIYAKGKDANTNAKYSHPHHHHHHGEEHDNGDDDVKFLHLFTGDAKRQVERCLSWKAIDATGKPSSEYRRSTTRCSAGSPACRNERESHHRQSRGWRSRGNTNSHCLDTGSRHFRRLLKTFRDSKNLNGITQDVNERLLDLSDFPVVSADNNLFLQCKKQVKIHHLGLKQLSRYLAFVNDALAVLHLLRHEWALQRGHARDESLYEENTAADLEHLLLRIRQSLVEAFIGKLAKFVVANSSAWYAEWKQKGKLGGRQWCSEFSNNRRPLSTTWPWSIKPSLAVLWGVCWMFYNSQGQGEHEFAQQSQHRFGRDRGSLLTQGQQSQRRFEQNRDPLSSQGQQSQQGPHNPSHVSRGNFLSDPENARFLNSSFRPEDGAYLAYGQQTLEDVNAALLATGSGDIDMLLSGSAGSDVGNCGLALATDVIRDPDPLNEIPAQPRQRLSLSVGSEASLSPIDYGEHSYLPQQSRQHAEYNASRSPNPSLESPTHFWHQVAGQVNAPAQGQSPFNINAWHQDNARRSQDFQSSPATRAHSPQSSRRSHLIGPASVPVPVPDIRLIPDQSERTPLVTSTAAQAAAPQAYDIYPYATSPQANYTSNLFGAPHSAPGDTTAFIAQHFQQSSQPATRPSTAQMGLHIKQPVMSQDRTRPEPSASEEPTSKRRRISVTSDHPSTTSNMPEELPEESTSPAPSDSISPYGFSPRRGYTFKRDGDPPRNSEGKMVCEVNAGCKNLTFDRKCEWGKHMDKHERPYRCERPECSKLQGFTYSGGLLRHQREVHNMHGGTGKRLFCPEPNCKRHTGSGFTRKENLQEHMRRVHRRTESISEASTTAVAAKTEEEVDGRYSSLERDSHLNSRKSTMDTVTDVTKRKRDGSIVKPERFGDEDSPDSREEIRRLKTELTNRDERNRELEEQVQSQGERLKRLEELLMAKV</sequence>
<dbReference type="Pfam" id="PF26177">
    <property type="entry name" value="zf_C2H2_17_1st"/>
    <property type="match status" value="1"/>
</dbReference>
<dbReference type="Pfam" id="PF26176">
    <property type="entry name" value="zf_C2H2_17_2"/>
    <property type="match status" value="1"/>
</dbReference>
<dbReference type="SMART" id="SM00355">
    <property type="entry name" value="ZnF_C2H2"/>
    <property type="match status" value="3"/>
</dbReference>
<feature type="region of interest" description="Disordered" evidence="2">
    <location>
        <begin position="382"/>
        <end position="428"/>
    </location>
</feature>
<dbReference type="GO" id="GO:0005634">
    <property type="term" value="C:nucleus"/>
    <property type="evidence" value="ECO:0007669"/>
    <property type="project" value="TreeGrafter"/>
</dbReference>
<feature type="compositionally biased region" description="Basic and acidic residues" evidence="2">
    <location>
        <begin position="939"/>
        <end position="959"/>
    </location>
</feature>
<protein>
    <recommendedName>
        <fullName evidence="3">C2H2-type domain-containing protein</fullName>
    </recommendedName>
</protein>
<feature type="compositionally biased region" description="Polar residues" evidence="2">
    <location>
        <begin position="544"/>
        <end position="554"/>
    </location>
</feature>
<dbReference type="InterPro" id="IPR059009">
    <property type="entry name" value="Znf_C2H2_17_1st"/>
</dbReference>
<name>A0A9P4IRI4_9PEZI</name>